<dbReference type="Proteomes" id="UP001214521">
    <property type="component" value="Unassembled WGS sequence"/>
</dbReference>
<comment type="function">
    <text evidence="6">Involved in copper resistance.</text>
</comment>
<evidence type="ECO:0000256" key="2">
    <source>
        <dbReference type="ARBA" id="ARBA00022475"/>
    </source>
</evidence>
<dbReference type="Pfam" id="PF05425">
    <property type="entry name" value="CopD"/>
    <property type="match status" value="1"/>
</dbReference>
<sequence length="313" mass="32862">MFDLSAYALRFLEYLVIMVLFGVPLFGWYGSRRSALADALAGWSLMGVLLAGAVAGLVLTGLDVVFKTAGIMGMPLAEVDRASLGWYLLETSAGRAAMARGALLVALLVALMFVLGWHRRRGKVETAFPLGAMLAGGALASLAWNGHAAAGEGLAGAVRLAAGIVHLLAAGGWIAAVLMFLAMLLRGKETNGSGRLRSTHDFLHGFSTLGTIFVGALIVSGIAHYGDLTAWSFSALFQSTYGKLLLFKLALFAGMLGLGALHRWTLVPRLERALTSGDPAQEVRALRQSVTAEAALAILILIVVSVLGTLSPE</sequence>
<feature type="domain" description="Copper resistance protein D" evidence="7">
    <location>
        <begin position="202"/>
        <end position="307"/>
    </location>
</feature>
<dbReference type="PANTHER" id="PTHR34820">
    <property type="entry name" value="INNER MEMBRANE PROTEIN YEBZ"/>
    <property type="match status" value="1"/>
</dbReference>
<feature type="transmembrane region" description="Helical" evidence="6">
    <location>
        <begin position="127"/>
        <end position="144"/>
    </location>
</feature>
<evidence type="ECO:0000256" key="4">
    <source>
        <dbReference type="ARBA" id="ARBA00022989"/>
    </source>
</evidence>
<dbReference type="GO" id="GO:0005886">
    <property type="term" value="C:plasma membrane"/>
    <property type="evidence" value="ECO:0007669"/>
    <property type="project" value="UniProtKB-SubCell"/>
</dbReference>
<name>A0AAI9CBM8_STEMA</name>
<feature type="transmembrane region" description="Helical" evidence="6">
    <location>
        <begin position="206"/>
        <end position="225"/>
    </location>
</feature>
<gene>
    <name evidence="8" type="primary">copD</name>
    <name evidence="8" type="ORF">QEK83_002368</name>
</gene>
<dbReference type="InterPro" id="IPR008457">
    <property type="entry name" value="Cu-R_CopD_dom"/>
</dbReference>
<dbReference type="InterPro" id="IPR047689">
    <property type="entry name" value="CopD"/>
</dbReference>
<dbReference type="GO" id="GO:0046688">
    <property type="term" value="P:response to copper ion"/>
    <property type="evidence" value="ECO:0007669"/>
    <property type="project" value="UniProtKB-UniRule"/>
</dbReference>
<organism evidence="8 9">
    <name type="scientific">Stenotrophomonas maltophilia</name>
    <name type="common">Pseudomonas maltophilia</name>
    <name type="synonym">Xanthomonas maltophilia</name>
    <dbReference type="NCBI Taxonomy" id="40324"/>
    <lineage>
        <taxon>Bacteria</taxon>
        <taxon>Pseudomonadati</taxon>
        <taxon>Pseudomonadota</taxon>
        <taxon>Gammaproteobacteria</taxon>
        <taxon>Lysobacterales</taxon>
        <taxon>Lysobacteraceae</taxon>
        <taxon>Stenotrophomonas</taxon>
        <taxon>Stenotrophomonas maltophilia group</taxon>
    </lineage>
</organism>
<comment type="similarity">
    <text evidence="6">Belongs to the CopD family.</text>
</comment>
<dbReference type="PANTHER" id="PTHR34820:SF4">
    <property type="entry name" value="INNER MEMBRANE PROTEIN YEBZ"/>
    <property type="match status" value="1"/>
</dbReference>
<dbReference type="InterPro" id="IPR032694">
    <property type="entry name" value="CopC/D"/>
</dbReference>
<proteinExistence type="inferred from homology"/>
<keyword evidence="6" id="KW-0997">Cell inner membrane</keyword>
<dbReference type="NCBIfam" id="NF033808">
    <property type="entry name" value="copper_CopD"/>
    <property type="match status" value="1"/>
</dbReference>
<feature type="transmembrane region" description="Helical" evidence="6">
    <location>
        <begin position="97"/>
        <end position="115"/>
    </location>
</feature>
<feature type="transmembrane region" description="Helical" evidence="6">
    <location>
        <begin position="290"/>
        <end position="310"/>
    </location>
</feature>
<evidence type="ECO:0000256" key="1">
    <source>
        <dbReference type="ARBA" id="ARBA00004651"/>
    </source>
</evidence>
<dbReference type="RefSeq" id="WP_012480212.1">
    <property type="nucleotide sequence ID" value="NZ_CP060024.1"/>
</dbReference>
<feature type="transmembrane region" description="Helical" evidence="6">
    <location>
        <begin position="43"/>
        <end position="66"/>
    </location>
</feature>
<keyword evidence="2 6" id="KW-1003">Cell membrane</keyword>
<evidence type="ECO:0000313" key="9">
    <source>
        <dbReference type="Proteomes" id="UP001214521"/>
    </source>
</evidence>
<keyword evidence="4 6" id="KW-1133">Transmembrane helix</keyword>
<comment type="subcellular location">
    <subcellularLocation>
        <location evidence="6">Cell inner membrane</location>
        <topology evidence="6">Multi-pass membrane protein</topology>
    </subcellularLocation>
    <subcellularLocation>
        <location evidence="1">Cell membrane</location>
        <topology evidence="1">Multi-pass membrane protein</topology>
    </subcellularLocation>
</comment>
<feature type="transmembrane region" description="Helical" evidence="6">
    <location>
        <begin position="164"/>
        <end position="185"/>
    </location>
</feature>
<evidence type="ECO:0000256" key="5">
    <source>
        <dbReference type="ARBA" id="ARBA00023136"/>
    </source>
</evidence>
<dbReference type="GO" id="GO:0006825">
    <property type="term" value="P:copper ion transport"/>
    <property type="evidence" value="ECO:0007669"/>
    <property type="project" value="InterPro"/>
</dbReference>
<evidence type="ECO:0000259" key="7">
    <source>
        <dbReference type="Pfam" id="PF05425"/>
    </source>
</evidence>
<dbReference type="AlphaFoldDB" id="A0AAI9CBM8"/>
<comment type="caution">
    <text evidence="8">The sequence shown here is derived from an EMBL/GenBank/DDBJ whole genome shotgun (WGS) entry which is preliminary data.</text>
</comment>
<reference evidence="8" key="1">
    <citation type="submission" date="2022-07" db="EMBL/GenBank/DDBJ databases">
        <authorList>
            <consortium name="Clinical and Environmental Microbiology Branch: Whole genome sequencing antimicrobial resistance pathogens in the healthcare setting"/>
        </authorList>
    </citation>
    <scope>NUCLEOTIDE SEQUENCE</scope>
    <source>
        <strain evidence="8">Stenotrophomonas_maltophilia_2021CK-00905</strain>
    </source>
</reference>
<dbReference type="EMBL" id="ABLOMU010000023">
    <property type="protein sequence ID" value="EKT4441711.1"/>
    <property type="molecule type" value="Genomic_DNA"/>
</dbReference>
<evidence type="ECO:0000313" key="8">
    <source>
        <dbReference type="EMBL" id="EKT4441711.1"/>
    </source>
</evidence>
<keyword evidence="3 6" id="KW-0812">Transmembrane</keyword>
<accession>A0AAI9CBM8</accession>
<evidence type="ECO:0000256" key="3">
    <source>
        <dbReference type="ARBA" id="ARBA00022692"/>
    </source>
</evidence>
<keyword evidence="6" id="KW-0186">Copper</keyword>
<feature type="transmembrane region" description="Helical" evidence="6">
    <location>
        <begin position="245"/>
        <end position="264"/>
    </location>
</feature>
<protein>
    <recommendedName>
        <fullName evidence="6">Copper resistance protein D</fullName>
    </recommendedName>
</protein>
<feature type="transmembrane region" description="Helical" evidence="6">
    <location>
        <begin position="12"/>
        <end position="31"/>
    </location>
</feature>
<keyword evidence="5 6" id="KW-0472">Membrane</keyword>
<evidence type="ECO:0000256" key="6">
    <source>
        <dbReference type="RuleBase" id="RU369037"/>
    </source>
</evidence>